<dbReference type="Proteomes" id="UP000199682">
    <property type="component" value="Unassembled WGS sequence"/>
</dbReference>
<dbReference type="Pfam" id="PF19493">
    <property type="entry name" value="Trypco1"/>
    <property type="match status" value="1"/>
</dbReference>
<dbReference type="EMBL" id="FNET01000001">
    <property type="protein sequence ID" value="SDJ28221.1"/>
    <property type="molecule type" value="Genomic_DNA"/>
</dbReference>
<dbReference type="RefSeq" id="WP_143027602.1">
    <property type="nucleotide sequence ID" value="NZ_FNET01000001.1"/>
</dbReference>
<proteinExistence type="predicted"/>
<dbReference type="InterPro" id="IPR045794">
    <property type="entry name" value="Trypco1"/>
</dbReference>
<gene>
    <name evidence="2" type="ORF">SAMN04488074_101973</name>
</gene>
<evidence type="ECO:0000259" key="1">
    <source>
        <dbReference type="Pfam" id="PF19493"/>
    </source>
</evidence>
<evidence type="ECO:0000313" key="2">
    <source>
        <dbReference type="EMBL" id="SDJ28221.1"/>
    </source>
</evidence>
<feature type="domain" description="Trypsin-co-occurring" evidence="1">
    <location>
        <begin position="9"/>
        <end position="111"/>
    </location>
</feature>
<organism evidence="2 3">
    <name type="scientific">Lentzea albidocapillata subsp. violacea</name>
    <dbReference type="NCBI Taxonomy" id="128104"/>
    <lineage>
        <taxon>Bacteria</taxon>
        <taxon>Bacillati</taxon>
        <taxon>Actinomycetota</taxon>
        <taxon>Actinomycetes</taxon>
        <taxon>Pseudonocardiales</taxon>
        <taxon>Pseudonocardiaceae</taxon>
        <taxon>Lentzea</taxon>
    </lineage>
</organism>
<reference evidence="3" key="1">
    <citation type="submission" date="2016-10" db="EMBL/GenBank/DDBJ databases">
        <authorList>
            <person name="Varghese N."/>
            <person name="Submissions S."/>
        </authorList>
    </citation>
    <scope>NUCLEOTIDE SEQUENCE [LARGE SCALE GENOMIC DNA]</scope>
    <source>
        <strain evidence="3">DSM 44796</strain>
    </source>
</reference>
<evidence type="ECO:0000313" key="3">
    <source>
        <dbReference type="Proteomes" id="UP000199682"/>
    </source>
</evidence>
<protein>
    <recommendedName>
        <fullName evidence="1">Trypsin-co-occurring domain-containing protein</fullName>
    </recommendedName>
</protein>
<accession>A0A1G8SG87</accession>
<dbReference type="AlphaFoldDB" id="A0A1G8SG87"/>
<dbReference type="NCBIfam" id="NF041216">
    <property type="entry name" value="CU044_2847_fam"/>
    <property type="match status" value="1"/>
</dbReference>
<sequence>MSVVATSGEDRQPIYVEVAVAPPAGGDWDDDTRANPAEKVIAVARDLLGDGVQLARTCAERFTDGLKDLGKGVAPDEVELQLGITLDAELGAVLAKTKTSAQLQITLRWQRPAES</sequence>
<name>A0A1G8SG87_9PSEU</name>